<gene>
    <name evidence="2" type="ORF">B0H16DRAFT_1460137</name>
</gene>
<keyword evidence="1" id="KW-1133">Transmembrane helix</keyword>
<comment type="caution">
    <text evidence="2">The sequence shown here is derived from an EMBL/GenBank/DDBJ whole genome shotgun (WGS) entry which is preliminary data.</text>
</comment>
<evidence type="ECO:0000313" key="2">
    <source>
        <dbReference type="EMBL" id="KAJ7751582.1"/>
    </source>
</evidence>
<protein>
    <submittedName>
        <fullName evidence="2">Uncharacterized protein</fullName>
    </submittedName>
</protein>
<proteinExistence type="predicted"/>
<keyword evidence="3" id="KW-1185">Reference proteome</keyword>
<evidence type="ECO:0000256" key="1">
    <source>
        <dbReference type="SAM" id="Phobius"/>
    </source>
</evidence>
<name>A0AAD7IXV2_9AGAR</name>
<dbReference type="Proteomes" id="UP001215598">
    <property type="component" value="Unassembled WGS sequence"/>
</dbReference>
<keyword evidence="1" id="KW-0472">Membrane</keyword>
<keyword evidence="1" id="KW-0812">Transmembrane</keyword>
<dbReference type="AlphaFoldDB" id="A0AAD7IXV2"/>
<evidence type="ECO:0000313" key="3">
    <source>
        <dbReference type="Proteomes" id="UP001215598"/>
    </source>
</evidence>
<reference evidence="2" key="1">
    <citation type="submission" date="2023-03" db="EMBL/GenBank/DDBJ databases">
        <title>Massive genome expansion in bonnet fungi (Mycena s.s.) driven by repeated elements and novel gene families across ecological guilds.</title>
        <authorList>
            <consortium name="Lawrence Berkeley National Laboratory"/>
            <person name="Harder C.B."/>
            <person name="Miyauchi S."/>
            <person name="Viragh M."/>
            <person name="Kuo A."/>
            <person name="Thoen E."/>
            <person name="Andreopoulos B."/>
            <person name="Lu D."/>
            <person name="Skrede I."/>
            <person name="Drula E."/>
            <person name="Henrissat B."/>
            <person name="Morin E."/>
            <person name="Kohler A."/>
            <person name="Barry K."/>
            <person name="LaButti K."/>
            <person name="Morin E."/>
            <person name="Salamov A."/>
            <person name="Lipzen A."/>
            <person name="Mereny Z."/>
            <person name="Hegedus B."/>
            <person name="Baldrian P."/>
            <person name="Stursova M."/>
            <person name="Weitz H."/>
            <person name="Taylor A."/>
            <person name="Grigoriev I.V."/>
            <person name="Nagy L.G."/>
            <person name="Martin F."/>
            <person name="Kauserud H."/>
        </authorList>
    </citation>
    <scope>NUCLEOTIDE SEQUENCE</scope>
    <source>
        <strain evidence="2">CBHHK182m</strain>
    </source>
</reference>
<sequence length="116" mass="12882">MATPFSHRTFASSAHSLFSSLVAVFLVVWKPLQIHRKMVILEWRGKEIYRLVGLRTPTTDPGGLGVGEVGGVNVEMDHIVKILRNIFCARPCFFQVLLDEVEVEGAETGWKGEGTV</sequence>
<organism evidence="2 3">
    <name type="scientific">Mycena metata</name>
    <dbReference type="NCBI Taxonomy" id="1033252"/>
    <lineage>
        <taxon>Eukaryota</taxon>
        <taxon>Fungi</taxon>
        <taxon>Dikarya</taxon>
        <taxon>Basidiomycota</taxon>
        <taxon>Agaricomycotina</taxon>
        <taxon>Agaricomycetes</taxon>
        <taxon>Agaricomycetidae</taxon>
        <taxon>Agaricales</taxon>
        <taxon>Marasmiineae</taxon>
        <taxon>Mycenaceae</taxon>
        <taxon>Mycena</taxon>
    </lineage>
</organism>
<dbReference type="EMBL" id="JARKIB010000061">
    <property type="protein sequence ID" value="KAJ7751582.1"/>
    <property type="molecule type" value="Genomic_DNA"/>
</dbReference>
<accession>A0AAD7IXV2</accession>
<feature type="transmembrane region" description="Helical" evidence="1">
    <location>
        <begin position="12"/>
        <end position="29"/>
    </location>
</feature>